<dbReference type="EMBL" id="AMCI01007515">
    <property type="protein sequence ID" value="EJW92496.1"/>
    <property type="molecule type" value="Genomic_DNA"/>
</dbReference>
<evidence type="ECO:0000313" key="2">
    <source>
        <dbReference type="EMBL" id="EJW92496.1"/>
    </source>
</evidence>
<comment type="caution">
    <text evidence="2">The sequence shown here is derived from an EMBL/GenBank/DDBJ whole genome shotgun (WGS) entry which is preliminary data.</text>
</comment>
<evidence type="ECO:0000256" key="1">
    <source>
        <dbReference type="SAM" id="MobiDB-lite"/>
    </source>
</evidence>
<dbReference type="AlphaFoldDB" id="J9FC83"/>
<proteinExistence type="predicted"/>
<reference evidence="2" key="1">
    <citation type="journal article" date="2012" name="PLoS ONE">
        <title>Gene sets for utilization of primary and secondary nutrition supplies in the distal gut of endangered iberian lynx.</title>
        <authorList>
            <person name="Alcaide M."/>
            <person name="Messina E."/>
            <person name="Richter M."/>
            <person name="Bargiela R."/>
            <person name="Peplies J."/>
            <person name="Huws S.A."/>
            <person name="Newbold C.J."/>
            <person name="Golyshin P.N."/>
            <person name="Simon M.A."/>
            <person name="Lopez G."/>
            <person name="Yakimov M.M."/>
            <person name="Ferrer M."/>
        </authorList>
    </citation>
    <scope>NUCLEOTIDE SEQUENCE</scope>
</reference>
<gene>
    <name evidence="2" type="ORF">EVA_19395</name>
</gene>
<accession>J9FC83</accession>
<feature type="region of interest" description="Disordered" evidence="1">
    <location>
        <begin position="1"/>
        <end position="43"/>
    </location>
</feature>
<organism evidence="2">
    <name type="scientific">gut metagenome</name>
    <dbReference type="NCBI Taxonomy" id="749906"/>
    <lineage>
        <taxon>unclassified sequences</taxon>
        <taxon>metagenomes</taxon>
        <taxon>organismal metagenomes</taxon>
    </lineage>
</organism>
<feature type="compositionally biased region" description="Basic and acidic residues" evidence="1">
    <location>
        <begin position="13"/>
        <end position="22"/>
    </location>
</feature>
<sequence>MRSNLQNHSYYLDAERNPDRMYKQPGYKESNSNPPYVEPAPGVTPVLDRTQIRREYVITQDTRFQFYIPLKNPDAAKFHFAANNYDPSNDKMPTNVMQPAYKAQPNNCVMFRPYYVKPYSDVKKLEPIMGSDNFKKGRYTFALAAVDSAAYDMALTQLTIVDGTPFKITSSISRTNTKCGNKIQLTWNPCTELYGKDSKVRILLSSDFGQTSPMS</sequence>
<protein>
    <submittedName>
        <fullName evidence="2">Uncharacterized protein</fullName>
    </submittedName>
</protein>
<name>J9FC83_9ZZZZ</name>